<evidence type="ECO:0008006" key="4">
    <source>
        <dbReference type="Google" id="ProtNLM"/>
    </source>
</evidence>
<dbReference type="Gene3D" id="1.20.272.10">
    <property type="match status" value="1"/>
</dbReference>
<dbReference type="SUPFAM" id="SSF48019">
    <property type="entry name" value="post-AAA+ oligomerization domain-like"/>
    <property type="match status" value="1"/>
</dbReference>
<feature type="compositionally biased region" description="Basic and acidic residues" evidence="1">
    <location>
        <begin position="160"/>
        <end position="173"/>
    </location>
</feature>
<feature type="compositionally biased region" description="Low complexity" evidence="1">
    <location>
        <begin position="146"/>
        <end position="156"/>
    </location>
</feature>
<organism evidence="2 3">
    <name type="scientific">Tripterygium wilfordii</name>
    <name type="common">Thunder God vine</name>
    <dbReference type="NCBI Taxonomy" id="458696"/>
    <lineage>
        <taxon>Eukaryota</taxon>
        <taxon>Viridiplantae</taxon>
        <taxon>Streptophyta</taxon>
        <taxon>Embryophyta</taxon>
        <taxon>Tracheophyta</taxon>
        <taxon>Spermatophyta</taxon>
        <taxon>Magnoliopsida</taxon>
        <taxon>eudicotyledons</taxon>
        <taxon>Gunneridae</taxon>
        <taxon>Pentapetalae</taxon>
        <taxon>rosids</taxon>
        <taxon>fabids</taxon>
        <taxon>Celastrales</taxon>
        <taxon>Celastraceae</taxon>
        <taxon>Tripterygium</taxon>
    </lineage>
</organism>
<keyword evidence="3" id="KW-1185">Reference proteome</keyword>
<name>A0A7J7CW36_TRIWF</name>
<dbReference type="EMBL" id="JAAARO010000013">
    <property type="protein sequence ID" value="KAF5738149.1"/>
    <property type="molecule type" value="Genomic_DNA"/>
</dbReference>
<feature type="compositionally biased region" description="Low complexity" evidence="1">
    <location>
        <begin position="43"/>
        <end position="56"/>
    </location>
</feature>
<feature type="compositionally biased region" description="Polar residues" evidence="1">
    <location>
        <begin position="280"/>
        <end position="293"/>
    </location>
</feature>
<dbReference type="InterPro" id="IPR008921">
    <property type="entry name" value="DNA_pol3_clamp-load_cplx_C"/>
</dbReference>
<protein>
    <recommendedName>
        <fullName evidence="4">Replication factor C subunit 3</fullName>
    </recommendedName>
</protein>
<feature type="compositionally biased region" description="Basic and acidic residues" evidence="1">
    <location>
        <begin position="126"/>
        <end position="145"/>
    </location>
</feature>
<dbReference type="GO" id="GO:0003677">
    <property type="term" value="F:DNA binding"/>
    <property type="evidence" value="ECO:0007669"/>
    <property type="project" value="InterPro"/>
</dbReference>
<dbReference type="Pfam" id="PF21960">
    <property type="entry name" value="RCF1-5-like_lid"/>
    <property type="match status" value="1"/>
</dbReference>
<dbReference type="InterPro" id="IPR050238">
    <property type="entry name" value="DNA_Rep/Repair_Clamp_Loader"/>
</dbReference>
<feature type="region of interest" description="Disordered" evidence="1">
    <location>
        <begin position="1"/>
        <end position="178"/>
    </location>
</feature>
<dbReference type="Gene3D" id="3.40.50.300">
    <property type="entry name" value="P-loop containing nucleotide triphosphate hydrolases"/>
    <property type="match status" value="1"/>
</dbReference>
<dbReference type="InterPro" id="IPR027417">
    <property type="entry name" value="P-loop_NTPase"/>
</dbReference>
<dbReference type="Gene3D" id="1.10.8.60">
    <property type="match status" value="1"/>
</dbReference>
<dbReference type="InParanoid" id="A0A7J7CW36"/>
<evidence type="ECO:0000256" key="1">
    <source>
        <dbReference type="SAM" id="MobiDB-lite"/>
    </source>
</evidence>
<feature type="compositionally biased region" description="Polar residues" evidence="1">
    <location>
        <begin position="97"/>
        <end position="120"/>
    </location>
</feature>
<dbReference type="AlphaFoldDB" id="A0A7J7CW36"/>
<dbReference type="GO" id="GO:0006281">
    <property type="term" value="P:DNA repair"/>
    <property type="evidence" value="ECO:0007669"/>
    <property type="project" value="TreeGrafter"/>
</dbReference>
<comment type="caution">
    <text evidence="2">The sequence shown here is derived from an EMBL/GenBank/DDBJ whole genome shotgun (WGS) entry which is preliminary data.</text>
</comment>
<gene>
    <name evidence="2" type="ORF">HS088_TW13G01044</name>
</gene>
<dbReference type="SUPFAM" id="SSF52540">
    <property type="entry name" value="P-loop containing nucleoside triphosphate hydrolases"/>
    <property type="match status" value="1"/>
</dbReference>
<evidence type="ECO:0000313" key="3">
    <source>
        <dbReference type="Proteomes" id="UP000593562"/>
    </source>
</evidence>
<dbReference type="GO" id="GO:0003689">
    <property type="term" value="F:DNA clamp loader activity"/>
    <property type="evidence" value="ECO:0007669"/>
    <property type="project" value="TreeGrafter"/>
</dbReference>
<accession>A0A7J7CW36</accession>
<dbReference type="GO" id="GO:0005634">
    <property type="term" value="C:nucleus"/>
    <property type="evidence" value="ECO:0007669"/>
    <property type="project" value="TreeGrafter"/>
</dbReference>
<dbReference type="GO" id="GO:0005663">
    <property type="term" value="C:DNA replication factor C complex"/>
    <property type="evidence" value="ECO:0007669"/>
    <property type="project" value="TreeGrafter"/>
</dbReference>
<dbReference type="PANTHER" id="PTHR11669:SF25">
    <property type="entry name" value="OS02G0704966 PROTEIN"/>
    <property type="match status" value="1"/>
</dbReference>
<dbReference type="GO" id="GO:0006261">
    <property type="term" value="P:DNA-templated DNA replication"/>
    <property type="evidence" value="ECO:0007669"/>
    <property type="project" value="TreeGrafter"/>
</dbReference>
<sequence length="703" mass="79083">MDNSSWHINGKRSGYEPSDTETEWQDTPRRDRRNSGGIDAPRNNTSLLKPNLSSSSKFEFCHEIPTTEKNAVTSPIRRRHSSKSPYKPKRDDVGKVSSMSNHRNISPIPKSQQRQKQTSPYKPRIPTREEKGTQLQAREDTRGSERSSSGRRSATAPRQRTREKEHVEQKGERTISPLPGSMIRKQREATHKKMPSGGEINEMVANAKIARASTSQHPAFLDSTDSISPGDIFFSVAGLPAQKNDLPKNGSTENHTYVLPKNGSSENHIYPRPTMYFSASNGSYQKNRNGLKNSTSSGITRTTSSSALSGQSSENSKITDVSGRTTTSMRKFTDNRRKNQSEPWFACMRKGSCRTSKSPERVEFDEAAYIEKAFVVENLRQFWADKHQPGSLNGFTCHKQEAQLLKQLVSQNIYPHVLFKGPSGSGKKALTMALLSEIYGDACRHDRKPMQVVVPVTSSAHHIELNVKKLEANARYALMGIVKEISNYYAVAPEVSTVNFKPDYKVIVLYDVDKAPENTQHLIKWIMDSHNDACKLILCCNDDADIIESVKNHCEVINVYAPVTNEIMEVLLQIAKKEGFDLSMSFAGKLASKSKQNLRKAIMALETCKAHIYPFSDDQPIPIGWEEVLVELAEETLADPSPKRLFLLRGKLQKLLVDFVHPRLILQDKRLPTGTAALLKLEEYVAKFMSIHRKSFVNRPHFV</sequence>
<feature type="region of interest" description="Disordered" evidence="1">
    <location>
        <begin position="280"/>
        <end position="337"/>
    </location>
</feature>
<dbReference type="FunFam" id="1.10.8.60:FF:000030">
    <property type="entry name" value="replication factor C subunit 3"/>
    <property type="match status" value="1"/>
</dbReference>
<reference evidence="2 3" key="1">
    <citation type="journal article" date="2020" name="Nat. Commun.">
        <title>Genome of Tripterygium wilfordii and identification of cytochrome P450 involved in triptolide biosynthesis.</title>
        <authorList>
            <person name="Tu L."/>
            <person name="Su P."/>
            <person name="Zhang Z."/>
            <person name="Gao L."/>
            <person name="Wang J."/>
            <person name="Hu T."/>
            <person name="Zhou J."/>
            <person name="Zhang Y."/>
            <person name="Zhao Y."/>
            <person name="Liu Y."/>
            <person name="Song Y."/>
            <person name="Tong Y."/>
            <person name="Lu Y."/>
            <person name="Yang J."/>
            <person name="Xu C."/>
            <person name="Jia M."/>
            <person name="Peters R.J."/>
            <person name="Huang L."/>
            <person name="Gao W."/>
        </authorList>
    </citation>
    <scope>NUCLEOTIDE SEQUENCE [LARGE SCALE GENOMIC DNA]</scope>
    <source>
        <strain evidence="3">cv. XIE 37</strain>
        <tissue evidence="2">Leaf</tissue>
    </source>
</reference>
<proteinExistence type="predicted"/>
<dbReference type="Proteomes" id="UP000593562">
    <property type="component" value="Unassembled WGS sequence"/>
</dbReference>
<evidence type="ECO:0000313" key="2">
    <source>
        <dbReference type="EMBL" id="KAF5738149.1"/>
    </source>
</evidence>
<feature type="compositionally biased region" description="Low complexity" evidence="1">
    <location>
        <begin position="294"/>
        <end position="316"/>
    </location>
</feature>
<dbReference type="PANTHER" id="PTHR11669">
    <property type="entry name" value="REPLICATION FACTOR C / DNA POLYMERASE III GAMMA-TAU SUBUNIT"/>
    <property type="match status" value="1"/>
</dbReference>
<feature type="compositionally biased region" description="Polar residues" evidence="1">
    <location>
        <begin position="318"/>
        <end position="330"/>
    </location>
</feature>